<dbReference type="AlphaFoldDB" id="A0A3D9IC59"/>
<keyword evidence="2" id="KW-1185">Reference proteome</keyword>
<dbReference type="Gene3D" id="2.160.20.80">
    <property type="entry name" value="E3 ubiquitin-protein ligase SopA"/>
    <property type="match status" value="1"/>
</dbReference>
<evidence type="ECO:0000313" key="1">
    <source>
        <dbReference type="EMBL" id="RED59129.1"/>
    </source>
</evidence>
<evidence type="ECO:0000313" key="2">
    <source>
        <dbReference type="Proteomes" id="UP000256977"/>
    </source>
</evidence>
<gene>
    <name evidence="1" type="ORF">DFP98_13252</name>
</gene>
<dbReference type="InterPro" id="IPR001646">
    <property type="entry name" value="5peptide_repeat"/>
</dbReference>
<dbReference type="RefSeq" id="WP_116064383.1">
    <property type="nucleotide sequence ID" value="NZ_QRDZ01000032.1"/>
</dbReference>
<name>A0A3D9IC59_9BACL</name>
<comment type="caution">
    <text evidence="1">The sequence shown here is derived from an EMBL/GenBank/DDBJ whole genome shotgun (WGS) entry which is preliminary data.</text>
</comment>
<dbReference type="Proteomes" id="UP000256977">
    <property type="component" value="Unassembled WGS sequence"/>
</dbReference>
<dbReference type="Pfam" id="PF13599">
    <property type="entry name" value="Pentapeptide_4"/>
    <property type="match status" value="1"/>
</dbReference>
<protein>
    <submittedName>
        <fullName evidence="1">Uncharacterized protein YjbI with pentapeptide repeats</fullName>
    </submittedName>
</protein>
<accession>A0A3D9IC59</accession>
<proteinExistence type="predicted"/>
<reference evidence="1 2" key="1">
    <citation type="submission" date="2018-07" db="EMBL/GenBank/DDBJ databases">
        <title>Genomic Encyclopedia of Type Strains, Phase III (KMG-III): the genomes of soil and plant-associated and newly described type strains.</title>
        <authorList>
            <person name="Whitman W."/>
        </authorList>
    </citation>
    <scope>NUCLEOTIDE SEQUENCE [LARGE SCALE GENOMIC DNA]</scope>
    <source>
        <strain evidence="1 2">CECT 7287</strain>
    </source>
</reference>
<dbReference type="SUPFAM" id="SSF141571">
    <property type="entry name" value="Pentapeptide repeat-like"/>
    <property type="match status" value="1"/>
</dbReference>
<dbReference type="OrthoDB" id="2579959at2"/>
<sequence length="217" mass="24311">MNKKQWVSRWEPEQIAAVNKALASITGKQNLHKKDRAFPPSPFGQTASGLEDFRGVVLTEPMQYLTIQNLDLSYAIFEPSGGLIYSTFTNCRFDGVKLDGRFLTKIFERCSFHKAILKNAAFGERFEDCDFTGSNLSQTKGRDVSFIRCRFSDVSFRGAHLMYCQFEECLFAGAKMNDGSLAGSKFLGEAQHLPDWGTMITEHVKVNGTALAVDHDD</sequence>
<organism evidence="1 2">
    <name type="scientific">Cohnella phaseoli</name>
    <dbReference type="NCBI Taxonomy" id="456490"/>
    <lineage>
        <taxon>Bacteria</taxon>
        <taxon>Bacillati</taxon>
        <taxon>Bacillota</taxon>
        <taxon>Bacilli</taxon>
        <taxon>Bacillales</taxon>
        <taxon>Paenibacillaceae</taxon>
        <taxon>Cohnella</taxon>
    </lineage>
</organism>
<dbReference type="EMBL" id="QRDZ01000032">
    <property type="protein sequence ID" value="RED59129.1"/>
    <property type="molecule type" value="Genomic_DNA"/>
</dbReference>